<sequence length="239" mass="26890">MKKLLSSMLLLAIIFTLLTPTALANSNADVPEGFIVIKEYDQQEKILSKKATLNVEAPKIENASLVNMETGEEVIPEVIENSVRPIKDLMNKNTGEITTLYAADFTIMSTSGRKSGNSGNNDAYVKFYVTMYYYWTGPSNTYITLDKVDYRWEITYDPNNNLSIEYAKMFIKQYGPSENNGGQLQSKEVDIKSTSGTVLVRDWDWHPVLEDGLGYVISCETTASIYARGVWSFSYLFGL</sequence>
<comment type="caution">
    <text evidence="2">The sequence shown here is derived from an EMBL/GenBank/DDBJ whole genome shotgun (WGS) entry which is preliminary data.</text>
</comment>
<accession>A0A919YUU6</accession>
<gene>
    <name evidence="2" type="ORF">J40TS1_45110</name>
</gene>
<keyword evidence="1" id="KW-0732">Signal</keyword>
<organism evidence="2 3">
    <name type="scientific">Paenibacillus montaniterrae</name>
    <dbReference type="NCBI Taxonomy" id="429341"/>
    <lineage>
        <taxon>Bacteria</taxon>
        <taxon>Bacillati</taxon>
        <taxon>Bacillota</taxon>
        <taxon>Bacilli</taxon>
        <taxon>Bacillales</taxon>
        <taxon>Paenibacillaceae</taxon>
        <taxon>Paenibacillus</taxon>
    </lineage>
</organism>
<name>A0A919YUU6_9BACL</name>
<dbReference type="AlphaFoldDB" id="A0A919YUU6"/>
<keyword evidence="3" id="KW-1185">Reference proteome</keyword>
<protein>
    <submittedName>
        <fullName evidence="2">Uncharacterized protein</fullName>
    </submittedName>
</protein>
<evidence type="ECO:0000313" key="3">
    <source>
        <dbReference type="Proteomes" id="UP000683139"/>
    </source>
</evidence>
<evidence type="ECO:0000256" key="1">
    <source>
        <dbReference type="SAM" id="SignalP"/>
    </source>
</evidence>
<evidence type="ECO:0000313" key="2">
    <source>
        <dbReference type="EMBL" id="GIP18869.1"/>
    </source>
</evidence>
<feature type="chain" id="PRO_5037435466" evidence="1">
    <location>
        <begin position="25"/>
        <end position="239"/>
    </location>
</feature>
<dbReference type="Proteomes" id="UP000683139">
    <property type="component" value="Unassembled WGS sequence"/>
</dbReference>
<dbReference type="EMBL" id="BOSE01000011">
    <property type="protein sequence ID" value="GIP18869.1"/>
    <property type="molecule type" value="Genomic_DNA"/>
</dbReference>
<proteinExistence type="predicted"/>
<dbReference type="RefSeq" id="WP_213519528.1">
    <property type="nucleotide sequence ID" value="NZ_BOSE01000011.1"/>
</dbReference>
<feature type="signal peptide" evidence="1">
    <location>
        <begin position="1"/>
        <end position="24"/>
    </location>
</feature>
<reference evidence="2" key="1">
    <citation type="submission" date="2021-03" db="EMBL/GenBank/DDBJ databases">
        <title>Antimicrobial resistance genes in bacteria isolated from Japanese honey, and their potential for conferring macrolide and lincosamide resistance in the American foulbrood pathogen Paenibacillus larvae.</title>
        <authorList>
            <person name="Okamoto M."/>
            <person name="Kumagai M."/>
            <person name="Kanamori H."/>
            <person name="Takamatsu D."/>
        </authorList>
    </citation>
    <scope>NUCLEOTIDE SEQUENCE</scope>
    <source>
        <strain evidence="2">J40TS1</strain>
    </source>
</reference>